<feature type="compositionally biased region" description="Low complexity" evidence="2">
    <location>
        <begin position="74"/>
        <end position="84"/>
    </location>
</feature>
<feature type="compositionally biased region" description="Basic and acidic residues" evidence="2">
    <location>
        <begin position="151"/>
        <end position="161"/>
    </location>
</feature>
<name>A0A6F9DQT8_9ASCI</name>
<feature type="compositionally biased region" description="Basic and acidic residues" evidence="2">
    <location>
        <begin position="324"/>
        <end position="347"/>
    </location>
</feature>
<dbReference type="PANTHER" id="PTHR13354">
    <property type="entry name" value="ROUND SPERMATID BASIC PROTEIN 1"/>
    <property type="match status" value="1"/>
</dbReference>
<feature type="region of interest" description="Disordered" evidence="2">
    <location>
        <begin position="44"/>
        <end position="201"/>
    </location>
</feature>
<gene>
    <name evidence="3" type="primary">Rsbn1</name>
</gene>
<sequence>MTTSPVKPVQTGAVQKAKHRMKVSQPMMLPMLFSEPIQLTKLKKNVPHAVNGDKKGFKNGSREVNVKNDKNVKSLSQSSPLPSSKAPMPVSKELKPKKLFDKGNDGAERKSSKHVSTSILKSKNEQFLMHKHKRKENHDSSMKQKKKKRIKLDMESSEVKKKSPIKIDPTENNGSIEAEFSRENDQPSKRPRTNSRHSELGDNVFDNIMSLNSDNIEPFADQHKTMDLQEQLYNSEVPSKEESLQNDVLPFTDNNTQPKAETDPENSEVIQKSVEQNCSPDVEVPMMNGYASPKSPKTEKCDDVTCVIQTPTSKELLQSPNATENHERLQPEVTVKMEDPSTHEDAAKTAFKVKRKHHKDEKHKHKKHKHEKHHKSHKHRSHSPSHQKHKHRDKIKHEHFDPVVKIKQEFPDTPSVKQEIHKMHIKEEPVSPKLSPLFSSEDEKDTDTELAAKKVLNIGIPAMNYGQQLSSDVSVVDRFPFSNPAFREFVHIETDPNGEASVLHAYQHELNKLSEEQQGKFANDFCALCFHEEKPSQPDFVMGIVHGAATTMPDFLEYLAEKHSDLRVKSEVLGQRDIVTMSVKEFRDQVSKTFSVESGMYRYGPMRQISLVGAVHEEAGGYFPDILDILEKDPFLNITSPWGDMSCVNLESRSHSNDGPILWIRPGEQMVPAADFKGSPAKRRRSQTGPLHKLSFQYSARSNDTRETMIEDRTHAHADHVGHIADRQTTWAVGVLKGITAGHKPTMNKQLKDVVCFHSSSFYNTSSVLQLDLFEPPMSQCVRWVDEAKLNQMRRDGIRYSRVKLYDNDIYFIPRNVIHQFRTVSSSTSIAWHMRLKGLHGEPTYIKP</sequence>
<dbReference type="InterPro" id="IPR026306">
    <property type="entry name" value="RSBN1/Dpy-2/CEP530"/>
</dbReference>
<feature type="compositionally biased region" description="Basic residues" evidence="2">
    <location>
        <begin position="351"/>
        <end position="394"/>
    </location>
</feature>
<proteinExistence type="evidence at transcript level"/>
<feature type="compositionally biased region" description="Polar residues" evidence="2">
    <location>
        <begin position="268"/>
        <end position="279"/>
    </location>
</feature>
<organism evidence="3">
    <name type="scientific">Phallusia mammillata</name>
    <dbReference type="NCBI Taxonomy" id="59560"/>
    <lineage>
        <taxon>Eukaryota</taxon>
        <taxon>Metazoa</taxon>
        <taxon>Chordata</taxon>
        <taxon>Tunicata</taxon>
        <taxon>Ascidiacea</taxon>
        <taxon>Phlebobranchia</taxon>
        <taxon>Ascidiidae</taxon>
        <taxon>Phallusia</taxon>
    </lineage>
</organism>
<evidence type="ECO:0000313" key="3">
    <source>
        <dbReference type="EMBL" id="CAB3265802.1"/>
    </source>
</evidence>
<evidence type="ECO:0000256" key="2">
    <source>
        <dbReference type="SAM" id="MobiDB-lite"/>
    </source>
</evidence>
<feature type="compositionally biased region" description="Basic and acidic residues" evidence="2">
    <location>
        <begin position="51"/>
        <end position="72"/>
    </location>
</feature>
<dbReference type="GO" id="GO:0005634">
    <property type="term" value="C:nucleus"/>
    <property type="evidence" value="ECO:0007669"/>
    <property type="project" value="InterPro"/>
</dbReference>
<evidence type="ECO:0000256" key="1">
    <source>
        <dbReference type="ARBA" id="ARBA00010560"/>
    </source>
</evidence>
<comment type="similarity">
    <text evidence="1">Belongs to the round spermatid basic protein 1 family.</text>
</comment>
<feature type="region of interest" description="Disordered" evidence="2">
    <location>
        <begin position="1"/>
        <end position="21"/>
    </location>
</feature>
<protein>
    <submittedName>
        <fullName evidence="3">Round spermatid basic protein 1-like</fullName>
    </submittedName>
</protein>
<dbReference type="EMBL" id="LR789940">
    <property type="protein sequence ID" value="CAB3265802.1"/>
    <property type="molecule type" value="mRNA"/>
</dbReference>
<feature type="compositionally biased region" description="Basic and acidic residues" evidence="2">
    <location>
        <begin position="179"/>
        <end position="188"/>
    </location>
</feature>
<accession>A0A6F9DQT8</accession>
<dbReference type="PANTHER" id="PTHR13354:SF11">
    <property type="entry name" value="LYSINE-SPECIFIC DEMETHYLASE 9"/>
    <property type="match status" value="1"/>
</dbReference>
<feature type="compositionally biased region" description="Basic and acidic residues" evidence="2">
    <location>
        <begin position="92"/>
        <end position="110"/>
    </location>
</feature>
<feature type="region of interest" description="Disordered" evidence="2">
    <location>
        <begin position="237"/>
        <end position="394"/>
    </location>
</feature>
<reference evidence="3" key="1">
    <citation type="submission" date="2020-04" db="EMBL/GenBank/DDBJ databases">
        <authorList>
            <person name="Neveu A P."/>
        </authorList>
    </citation>
    <scope>NUCLEOTIDE SEQUENCE</scope>
    <source>
        <tissue evidence="3">Whole embryo</tissue>
    </source>
</reference>
<dbReference type="AlphaFoldDB" id="A0A6F9DQT8"/>
<feature type="compositionally biased region" description="Polar residues" evidence="2">
    <location>
        <begin position="307"/>
        <end position="323"/>
    </location>
</feature>